<dbReference type="Pfam" id="PF00313">
    <property type="entry name" value="CSD"/>
    <property type="match status" value="1"/>
</dbReference>
<name>A0ABN9U4J2_9DINO</name>
<evidence type="ECO:0000259" key="4">
    <source>
        <dbReference type="Pfam" id="PF00313"/>
    </source>
</evidence>
<feature type="region of interest" description="Disordered" evidence="3">
    <location>
        <begin position="119"/>
        <end position="144"/>
    </location>
</feature>
<evidence type="ECO:0000256" key="1">
    <source>
        <dbReference type="ARBA" id="ARBA00004496"/>
    </source>
</evidence>
<gene>
    <name evidence="5" type="ORF">PCOR1329_LOCUS44829</name>
</gene>
<dbReference type="Proteomes" id="UP001189429">
    <property type="component" value="Unassembled WGS sequence"/>
</dbReference>
<dbReference type="InterPro" id="IPR051373">
    <property type="entry name" value="Lin-28_RNA-binding"/>
</dbReference>
<comment type="caution">
    <text evidence="5">The sequence shown here is derived from an EMBL/GenBank/DDBJ whole genome shotgun (WGS) entry which is preliminary data.</text>
</comment>
<sequence length="144" mass="15359">LRVCGLLLSACRRDAALNRTRSRGDGAAAVQCAAHADPPSGRGCAAAAAGRVQGLWRQQRSREVLQPRERIWLHHLWGEGLAAFIHYTGIESGGGFKSLEDGEDVEFDIEVDHDGKQRAVRVTGPGGAPVRGSSRPKAAPGEEL</sequence>
<keyword evidence="6" id="KW-1185">Reference proteome</keyword>
<evidence type="ECO:0000313" key="6">
    <source>
        <dbReference type="Proteomes" id="UP001189429"/>
    </source>
</evidence>
<feature type="non-terminal residue" evidence="5">
    <location>
        <position position="1"/>
    </location>
</feature>
<dbReference type="InterPro" id="IPR002059">
    <property type="entry name" value="CSP_DNA-bd"/>
</dbReference>
<reference evidence="5" key="1">
    <citation type="submission" date="2023-10" db="EMBL/GenBank/DDBJ databases">
        <authorList>
            <person name="Chen Y."/>
            <person name="Shah S."/>
            <person name="Dougan E. K."/>
            <person name="Thang M."/>
            <person name="Chan C."/>
        </authorList>
    </citation>
    <scope>NUCLEOTIDE SEQUENCE [LARGE SCALE GENOMIC DNA]</scope>
</reference>
<dbReference type="PANTHER" id="PTHR46109:SF1">
    <property type="entry name" value="PROTEIN LIN-28 HOMOLOG"/>
    <property type="match status" value="1"/>
</dbReference>
<dbReference type="Gene3D" id="2.40.50.140">
    <property type="entry name" value="Nucleic acid-binding proteins"/>
    <property type="match status" value="1"/>
</dbReference>
<dbReference type="SUPFAM" id="SSF50249">
    <property type="entry name" value="Nucleic acid-binding proteins"/>
    <property type="match status" value="1"/>
</dbReference>
<dbReference type="InterPro" id="IPR012340">
    <property type="entry name" value="NA-bd_OB-fold"/>
</dbReference>
<accession>A0ABN9U4J2</accession>
<feature type="domain" description="CSD" evidence="4">
    <location>
        <begin position="84"/>
        <end position="124"/>
    </location>
</feature>
<evidence type="ECO:0000256" key="3">
    <source>
        <dbReference type="SAM" id="MobiDB-lite"/>
    </source>
</evidence>
<keyword evidence="2" id="KW-0963">Cytoplasm</keyword>
<evidence type="ECO:0000256" key="2">
    <source>
        <dbReference type="ARBA" id="ARBA00022490"/>
    </source>
</evidence>
<dbReference type="EMBL" id="CAUYUJ010015387">
    <property type="protein sequence ID" value="CAK0853307.1"/>
    <property type="molecule type" value="Genomic_DNA"/>
</dbReference>
<protein>
    <recommendedName>
        <fullName evidence="4">CSD domain-containing protein</fullName>
    </recommendedName>
</protein>
<comment type="subcellular location">
    <subcellularLocation>
        <location evidence="1">Cytoplasm</location>
    </subcellularLocation>
</comment>
<dbReference type="PANTHER" id="PTHR46109">
    <property type="entry name" value="PROTEIN LIN-28"/>
    <property type="match status" value="1"/>
</dbReference>
<proteinExistence type="predicted"/>
<organism evidence="5 6">
    <name type="scientific">Prorocentrum cordatum</name>
    <dbReference type="NCBI Taxonomy" id="2364126"/>
    <lineage>
        <taxon>Eukaryota</taxon>
        <taxon>Sar</taxon>
        <taxon>Alveolata</taxon>
        <taxon>Dinophyceae</taxon>
        <taxon>Prorocentrales</taxon>
        <taxon>Prorocentraceae</taxon>
        <taxon>Prorocentrum</taxon>
    </lineage>
</organism>
<evidence type="ECO:0000313" key="5">
    <source>
        <dbReference type="EMBL" id="CAK0853307.1"/>
    </source>
</evidence>